<protein>
    <recommendedName>
        <fullName evidence="4">TetR family transcriptional regulator</fullName>
    </recommendedName>
</protein>
<comment type="caution">
    <text evidence="2">The sequence shown here is derived from an EMBL/GenBank/DDBJ whole genome shotgun (WGS) entry which is preliminary data.</text>
</comment>
<evidence type="ECO:0000313" key="3">
    <source>
        <dbReference type="Proteomes" id="UP001499990"/>
    </source>
</evidence>
<name>A0ABP6S8R4_9ACTN</name>
<organism evidence="2 3">
    <name type="scientific">Streptomyces sannanensis</name>
    <dbReference type="NCBI Taxonomy" id="285536"/>
    <lineage>
        <taxon>Bacteria</taxon>
        <taxon>Bacillati</taxon>
        <taxon>Actinomycetota</taxon>
        <taxon>Actinomycetes</taxon>
        <taxon>Kitasatosporales</taxon>
        <taxon>Streptomycetaceae</taxon>
        <taxon>Streptomyces</taxon>
    </lineage>
</organism>
<accession>A0ABP6S8R4</accession>
<dbReference type="Proteomes" id="UP001499990">
    <property type="component" value="Unassembled WGS sequence"/>
</dbReference>
<feature type="region of interest" description="Disordered" evidence="1">
    <location>
        <begin position="14"/>
        <end position="40"/>
    </location>
</feature>
<keyword evidence="3" id="KW-1185">Reference proteome</keyword>
<dbReference type="InterPro" id="IPR036271">
    <property type="entry name" value="Tet_transcr_reg_TetR-rel_C_sf"/>
</dbReference>
<proteinExistence type="predicted"/>
<gene>
    <name evidence="2" type="ORF">GCM10020367_18960</name>
</gene>
<sequence>MPGITASFNAVAPDCRARQGDQQPGTGCSRSPQGDLRRPIGLVRTTLDQTAAEGRISASASTEPTARALVAQLEDMVISAKLGNAPDLREDLWRSALLLRGTITHSE</sequence>
<dbReference type="EMBL" id="BAAAYL010000001">
    <property type="protein sequence ID" value="GAA3370817.1"/>
    <property type="molecule type" value="Genomic_DNA"/>
</dbReference>
<evidence type="ECO:0000256" key="1">
    <source>
        <dbReference type="SAM" id="MobiDB-lite"/>
    </source>
</evidence>
<evidence type="ECO:0000313" key="2">
    <source>
        <dbReference type="EMBL" id="GAA3370817.1"/>
    </source>
</evidence>
<evidence type="ECO:0008006" key="4">
    <source>
        <dbReference type="Google" id="ProtNLM"/>
    </source>
</evidence>
<dbReference type="SUPFAM" id="SSF48498">
    <property type="entry name" value="Tetracyclin repressor-like, C-terminal domain"/>
    <property type="match status" value="1"/>
</dbReference>
<feature type="compositionally biased region" description="Polar residues" evidence="1">
    <location>
        <begin position="20"/>
        <end position="32"/>
    </location>
</feature>
<reference evidence="3" key="1">
    <citation type="journal article" date="2019" name="Int. J. Syst. Evol. Microbiol.">
        <title>The Global Catalogue of Microorganisms (GCM) 10K type strain sequencing project: providing services to taxonomists for standard genome sequencing and annotation.</title>
        <authorList>
            <consortium name="The Broad Institute Genomics Platform"/>
            <consortium name="The Broad Institute Genome Sequencing Center for Infectious Disease"/>
            <person name="Wu L."/>
            <person name="Ma J."/>
        </authorList>
    </citation>
    <scope>NUCLEOTIDE SEQUENCE [LARGE SCALE GENOMIC DNA]</scope>
    <source>
        <strain evidence="3">JCM 9651</strain>
    </source>
</reference>